<dbReference type="Proteomes" id="UP001234989">
    <property type="component" value="Chromosome 6"/>
</dbReference>
<feature type="compositionally biased region" description="Basic and acidic residues" evidence="1">
    <location>
        <begin position="94"/>
        <end position="105"/>
    </location>
</feature>
<reference evidence="3" key="1">
    <citation type="submission" date="2023-08" db="EMBL/GenBank/DDBJ databases">
        <title>A de novo genome assembly of Solanum verrucosum Schlechtendal, a Mexican diploid species geographically isolated from the other diploid A-genome species in potato relatives.</title>
        <authorList>
            <person name="Hosaka K."/>
        </authorList>
    </citation>
    <scope>NUCLEOTIDE SEQUENCE</scope>
    <source>
        <tissue evidence="3">Young leaves</tissue>
    </source>
</reference>
<feature type="chain" id="PRO_5042246033" evidence="2">
    <location>
        <begin position="28"/>
        <end position="105"/>
    </location>
</feature>
<protein>
    <submittedName>
        <fullName evidence="3">Uncharacterized protein</fullName>
    </submittedName>
</protein>
<gene>
    <name evidence="3" type="ORF">MTR67_025270</name>
</gene>
<accession>A0AAF0TYR6</accession>
<dbReference type="EMBL" id="CP133617">
    <property type="protein sequence ID" value="WMV31885.1"/>
    <property type="molecule type" value="Genomic_DNA"/>
</dbReference>
<evidence type="ECO:0000313" key="3">
    <source>
        <dbReference type="EMBL" id="WMV31885.1"/>
    </source>
</evidence>
<evidence type="ECO:0000256" key="2">
    <source>
        <dbReference type="SAM" id="SignalP"/>
    </source>
</evidence>
<feature type="signal peptide" evidence="2">
    <location>
        <begin position="1"/>
        <end position="27"/>
    </location>
</feature>
<name>A0AAF0TYR6_SOLVR</name>
<evidence type="ECO:0000313" key="4">
    <source>
        <dbReference type="Proteomes" id="UP001234989"/>
    </source>
</evidence>
<proteinExistence type="predicted"/>
<keyword evidence="2" id="KW-0732">Signal</keyword>
<evidence type="ECO:0000256" key="1">
    <source>
        <dbReference type="SAM" id="MobiDB-lite"/>
    </source>
</evidence>
<dbReference type="PANTHER" id="PTHR33592:SF3">
    <property type="entry name" value="TRANSMEMBRANE PROTEIN"/>
    <property type="match status" value="1"/>
</dbReference>
<keyword evidence="4" id="KW-1185">Reference proteome</keyword>
<dbReference type="AlphaFoldDB" id="A0AAF0TYR6"/>
<sequence length="105" mass="12062">MANNNFFATCCIILLFFLFLKIETSEASRFLEHKEETNYLLLPSLQWRPVRPPGSNPGTNARTNMVSQVSQRNFVGRKDIFSHPPPLPTSSTEHQIKEESLSFTY</sequence>
<organism evidence="3 4">
    <name type="scientific">Solanum verrucosum</name>
    <dbReference type="NCBI Taxonomy" id="315347"/>
    <lineage>
        <taxon>Eukaryota</taxon>
        <taxon>Viridiplantae</taxon>
        <taxon>Streptophyta</taxon>
        <taxon>Embryophyta</taxon>
        <taxon>Tracheophyta</taxon>
        <taxon>Spermatophyta</taxon>
        <taxon>Magnoliopsida</taxon>
        <taxon>eudicotyledons</taxon>
        <taxon>Gunneridae</taxon>
        <taxon>Pentapetalae</taxon>
        <taxon>asterids</taxon>
        <taxon>lamiids</taxon>
        <taxon>Solanales</taxon>
        <taxon>Solanaceae</taxon>
        <taxon>Solanoideae</taxon>
        <taxon>Solaneae</taxon>
        <taxon>Solanum</taxon>
    </lineage>
</organism>
<feature type="region of interest" description="Disordered" evidence="1">
    <location>
        <begin position="82"/>
        <end position="105"/>
    </location>
</feature>
<dbReference type="PANTHER" id="PTHR33592">
    <property type="entry name" value="TRANSMEMBRANE PROTEIN"/>
    <property type="match status" value="1"/>
</dbReference>